<organism evidence="2 3">
    <name type="scientific">Dipteronia dyeriana</name>
    <dbReference type="NCBI Taxonomy" id="168575"/>
    <lineage>
        <taxon>Eukaryota</taxon>
        <taxon>Viridiplantae</taxon>
        <taxon>Streptophyta</taxon>
        <taxon>Embryophyta</taxon>
        <taxon>Tracheophyta</taxon>
        <taxon>Spermatophyta</taxon>
        <taxon>Magnoliopsida</taxon>
        <taxon>eudicotyledons</taxon>
        <taxon>Gunneridae</taxon>
        <taxon>Pentapetalae</taxon>
        <taxon>rosids</taxon>
        <taxon>malvids</taxon>
        <taxon>Sapindales</taxon>
        <taxon>Sapindaceae</taxon>
        <taxon>Hippocastanoideae</taxon>
        <taxon>Acereae</taxon>
        <taxon>Dipteronia</taxon>
    </lineage>
</organism>
<evidence type="ECO:0000313" key="3">
    <source>
        <dbReference type="Proteomes" id="UP001280121"/>
    </source>
</evidence>
<dbReference type="Proteomes" id="UP001280121">
    <property type="component" value="Unassembled WGS sequence"/>
</dbReference>
<dbReference type="PANTHER" id="PTHR31286">
    <property type="entry name" value="GLYCINE-RICH CELL WALL STRUCTURAL PROTEIN 1.8-LIKE"/>
    <property type="match status" value="1"/>
</dbReference>
<dbReference type="InterPro" id="IPR040256">
    <property type="entry name" value="At4g02000-like"/>
</dbReference>
<evidence type="ECO:0008006" key="4">
    <source>
        <dbReference type="Google" id="ProtNLM"/>
    </source>
</evidence>
<gene>
    <name evidence="2" type="ORF">Ddye_026808</name>
</gene>
<dbReference type="EMBL" id="JANJYI010000008">
    <property type="protein sequence ID" value="KAK2639013.1"/>
    <property type="molecule type" value="Genomic_DNA"/>
</dbReference>
<evidence type="ECO:0000313" key="2">
    <source>
        <dbReference type="EMBL" id="KAK2639013.1"/>
    </source>
</evidence>
<feature type="region of interest" description="Disordered" evidence="1">
    <location>
        <begin position="127"/>
        <end position="157"/>
    </location>
</feature>
<dbReference type="PANTHER" id="PTHR31286:SF167">
    <property type="entry name" value="OS09G0268800 PROTEIN"/>
    <property type="match status" value="1"/>
</dbReference>
<evidence type="ECO:0000256" key="1">
    <source>
        <dbReference type="SAM" id="MobiDB-lite"/>
    </source>
</evidence>
<sequence length="270" mass="30194">MFFNRVAFWVQIHNVPLFCMTKEIGVFLAKMVGEFREIDIGPPSECVGKYITIWVVINVDEPLRRILKVDVFGDGTESTMLLRYEKLPKHCFRYGRLRHVVKDCPKDVEGDGPEDFNLLFGPWLKDASPDKKNFQNGGSRNENSKPMEASRMRNQEGPDLQLTRNIKAGNLKVKMAVEAKQTETSVVESDKSVHVVNEKESLEGLKFTSITSSGANSGNIFEVDKKRGKEQLLDGGVKKNVGRGEVVNEMDIDCGLGKEVHSGSIVCDAN</sequence>
<feature type="compositionally biased region" description="Basic and acidic residues" evidence="1">
    <location>
        <begin position="142"/>
        <end position="156"/>
    </location>
</feature>
<proteinExistence type="predicted"/>
<dbReference type="AlphaFoldDB" id="A0AAD9TND5"/>
<keyword evidence="3" id="KW-1185">Reference proteome</keyword>
<accession>A0AAD9TND5</accession>
<name>A0AAD9TND5_9ROSI</name>
<protein>
    <recommendedName>
        <fullName evidence="4">DUF4283 domain-containing protein</fullName>
    </recommendedName>
</protein>
<reference evidence="2" key="1">
    <citation type="journal article" date="2023" name="Plant J.">
        <title>Genome sequences and population genomics provide insights into the demographic history, inbreeding, and mutation load of two 'living fossil' tree species of Dipteronia.</title>
        <authorList>
            <person name="Feng Y."/>
            <person name="Comes H.P."/>
            <person name="Chen J."/>
            <person name="Zhu S."/>
            <person name="Lu R."/>
            <person name="Zhang X."/>
            <person name="Li P."/>
            <person name="Qiu J."/>
            <person name="Olsen K.M."/>
            <person name="Qiu Y."/>
        </authorList>
    </citation>
    <scope>NUCLEOTIDE SEQUENCE</scope>
    <source>
        <strain evidence="2">KIB01</strain>
    </source>
</reference>
<comment type="caution">
    <text evidence="2">The sequence shown here is derived from an EMBL/GenBank/DDBJ whole genome shotgun (WGS) entry which is preliminary data.</text>
</comment>